<reference key="2">
    <citation type="submission" date="2011-04" db="EMBL/GenBank/DDBJ databases">
        <title>Complete sequence of plasmid 1 of Haliscomenobacter hydrossis DSM 1100.</title>
        <authorList>
            <consortium name="US DOE Joint Genome Institute (JGI-PGF)"/>
            <person name="Lucas S."/>
            <person name="Han J."/>
            <person name="Lapidus A."/>
            <person name="Bruce D."/>
            <person name="Goodwin L."/>
            <person name="Pitluck S."/>
            <person name="Peters L."/>
            <person name="Kyrpides N."/>
            <person name="Mavromatis K."/>
            <person name="Ivanova N."/>
            <person name="Ovchinnikova G."/>
            <person name="Pagani I."/>
            <person name="Daligault H."/>
            <person name="Detter J.C."/>
            <person name="Han C."/>
            <person name="Land M."/>
            <person name="Hauser L."/>
            <person name="Markowitz V."/>
            <person name="Cheng J.-F."/>
            <person name="Hugenholtz P."/>
            <person name="Woyke T."/>
            <person name="Wu D."/>
            <person name="Verbarg S."/>
            <person name="Frueling A."/>
            <person name="Brambilla E."/>
            <person name="Klenk H.-P."/>
            <person name="Eisen J.A."/>
        </authorList>
    </citation>
    <scope>NUCLEOTIDE SEQUENCE</scope>
    <source>
        <strain>DSM 1100</strain>
    </source>
</reference>
<organism evidence="1 2">
    <name type="scientific">Haliscomenobacter hydrossis (strain ATCC 27775 / DSM 1100 / LMG 10767 / O)</name>
    <dbReference type="NCBI Taxonomy" id="760192"/>
    <lineage>
        <taxon>Bacteria</taxon>
        <taxon>Pseudomonadati</taxon>
        <taxon>Bacteroidota</taxon>
        <taxon>Saprospiria</taxon>
        <taxon>Saprospirales</taxon>
        <taxon>Haliscomenobacteraceae</taxon>
        <taxon>Haliscomenobacter</taxon>
    </lineage>
</organism>
<dbReference type="KEGG" id="hhy:Halhy_6597"/>
<accession>F4L7Q5</accession>
<proteinExistence type="predicted"/>
<geneLocation type="plasmid" evidence="1 2">
    <name>pHALHY01</name>
</geneLocation>
<dbReference type="Proteomes" id="UP000008461">
    <property type="component" value="Plasmid pHALHY01"/>
</dbReference>
<name>F4L7Q5_HALH1</name>
<protein>
    <submittedName>
        <fullName evidence="1">Uncharacterized protein</fullName>
    </submittedName>
</protein>
<keyword evidence="2" id="KW-1185">Reference proteome</keyword>
<dbReference type="RefSeq" id="WP_013768930.1">
    <property type="nucleotide sequence ID" value="NC_015511.1"/>
</dbReference>
<keyword evidence="1" id="KW-0614">Plasmid</keyword>
<dbReference type="HOGENOM" id="CLU_3153475_0_0_10"/>
<gene>
    <name evidence="1" type="ordered locus">Halhy_6597</name>
</gene>
<reference evidence="1 2" key="1">
    <citation type="journal article" date="2011" name="Stand. Genomic Sci.">
        <title>Complete genome sequence of Haliscomenobacter hydrossis type strain (O).</title>
        <authorList>
            <consortium name="US DOE Joint Genome Institute (JGI-PGF)"/>
            <person name="Daligault H."/>
            <person name="Lapidus A."/>
            <person name="Zeytun A."/>
            <person name="Nolan M."/>
            <person name="Lucas S."/>
            <person name="Del Rio T.G."/>
            <person name="Tice H."/>
            <person name="Cheng J.F."/>
            <person name="Tapia R."/>
            <person name="Han C."/>
            <person name="Goodwin L."/>
            <person name="Pitluck S."/>
            <person name="Liolios K."/>
            <person name="Pagani I."/>
            <person name="Ivanova N."/>
            <person name="Huntemann M."/>
            <person name="Mavromatis K."/>
            <person name="Mikhailova N."/>
            <person name="Pati A."/>
            <person name="Chen A."/>
            <person name="Palaniappan K."/>
            <person name="Land M."/>
            <person name="Hauser L."/>
            <person name="Brambilla E.M."/>
            <person name="Rohde M."/>
            <person name="Verbarg S."/>
            <person name="Goker M."/>
            <person name="Bristow J."/>
            <person name="Eisen J.A."/>
            <person name="Markowitz V."/>
            <person name="Hugenholtz P."/>
            <person name="Kyrpides N.C."/>
            <person name="Klenk H.P."/>
            <person name="Woyke T."/>
        </authorList>
    </citation>
    <scope>NUCLEOTIDE SEQUENCE [LARGE SCALE GENOMIC DNA]</scope>
    <source>
        <strain evidence="2">ATCC 27775 / DSM 1100 / LMG 10767 / O</strain>
        <plasmid evidence="2">Plasmid pHALHY01</plasmid>
    </source>
</reference>
<dbReference type="EMBL" id="CP002692">
    <property type="protein sequence ID" value="AEE54413.1"/>
    <property type="molecule type" value="Genomic_DNA"/>
</dbReference>
<sequence length="48" mass="5435">MDNKLQQLTEALATGTLEQLLSLHEEALNDLEGDTEKLYTAIVQYLEQ</sequence>
<evidence type="ECO:0000313" key="2">
    <source>
        <dbReference type="Proteomes" id="UP000008461"/>
    </source>
</evidence>
<evidence type="ECO:0000313" key="1">
    <source>
        <dbReference type="EMBL" id="AEE54413.1"/>
    </source>
</evidence>
<dbReference type="AlphaFoldDB" id="F4L7Q5"/>